<evidence type="ECO:0000256" key="2">
    <source>
        <dbReference type="ARBA" id="ARBA00022527"/>
    </source>
</evidence>
<keyword evidence="3" id="KW-0808">Transferase</keyword>
<evidence type="ECO:0000256" key="6">
    <source>
        <dbReference type="ARBA" id="ARBA00022840"/>
    </source>
</evidence>
<feature type="transmembrane region" description="Helical" evidence="10">
    <location>
        <begin position="330"/>
        <end position="351"/>
    </location>
</feature>
<evidence type="ECO:0000256" key="1">
    <source>
        <dbReference type="ARBA" id="ARBA00012513"/>
    </source>
</evidence>
<evidence type="ECO:0000313" key="12">
    <source>
        <dbReference type="EMBL" id="TDL11789.1"/>
    </source>
</evidence>
<comment type="catalytic activity">
    <reaction evidence="8">
        <text>L-seryl-[protein] + ATP = O-phospho-L-seryl-[protein] + ADP + H(+)</text>
        <dbReference type="Rhea" id="RHEA:17989"/>
        <dbReference type="Rhea" id="RHEA-COMP:9863"/>
        <dbReference type="Rhea" id="RHEA-COMP:11604"/>
        <dbReference type="ChEBI" id="CHEBI:15378"/>
        <dbReference type="ChEBI" id="CHEBI:29999"/>
        <dbReference type="ChEBI" id="CHEBI:30616"/>
        <dbReference type="ChEBI" id="CHEBI:83421"/>
        <dbReference type="ChEBI" id="CHEBI:456216"/>
        <dbReference type="EC" id="2.7.11.1"/>
    </reaction>
</comment>
<comment type="caution">
    <text evidence="12">The sequence shown here is derived from an EMBL/GenBank/DDBJ whole genome shotgun (WGS) entry which is preliminary data.</text>
</comment>
<evidence type="ECO:0000256" key="3">
    <source>
        <dbReference type="ARBA" id="ARBA00022679"/>
    </source>
</evidence>
<proteinExistence type="predicted"/>
<evidence type="ECO:0000313" key="13">
    <source>
        <dbReference type="Proteomes" id="UP000294952"/>
    </source>
</evidence>
<dbReference type="PANTHER" id="PTHR43289:SF6">
    <property type="entry name" value="SERINE_THREONINE-PROTEIN KINASE NEKL-3"/>
    <property type="match status" value="1"/>
</dbReference>
<evidence type="ECO:0000256" key="10">
    <source>
        <dbReference type="SAM" id="Phobius"/>
    </source>
</evidence>
<keyword evidence="10" id="KW-0472">Membrane</keyword>
<keyword evidence="5 12" id="KW-0418">Kinase</keyword>
<dbReference type="EC" id="2.7.11.1" evidence="1"/>
<keyword evidence="6" id="KW-0067">ATP-binding</keyword>
<dbReference type="InterPro" id="IPR000719">
    <property type="entry name" value="Prot_kinase_dom"/>
</dbReference>
<accession>A0A4R5XCX9</accession>
<keyword evidence="4" id="KW-0547">Nucleotide-binding</keyword>
<protein>
    <recommendedName>
        <fullName evidence="1">non-specific serine/threonine protein kinase</fullName>
        <ecNumber evidence="1">2.7.11.1</ecNumber>
    </recommendedName>
</protein>
<dbReference type="Pfam" id="PF00069">
    <property type="entry name" value="Pkinase"/>
    <property type="match status" value="1"/>
</dbReference>
<dbReference type="CDD" id="cd14014">
    <property type="entry name" value="STKc_PknB_like"/>
    <property type="match status" value="1"/>
</dbReference>
<dbReference type="PANTHER" id="PTHR43289">
    <property type="entry name" value="MITOGEN-ACTIVATED PROTEIN KINASE KINASE KINASE 20-RELATED"/>
    <property type="match status" value="1"/>
</dbReference>
<keyword evidence="2 12" id="KW-0723">Serine/threonine-protein kinase</keyword>
<dbReference type="SUPFAM" id="SSF56112">
    <property type="entry name" value="Protein kinase-like (PK-like)"/>
    <property type="match status" value="1"/>
</dbReference>
<feature type="region of interest" description="Disordered" evidence="9">
    <location>
        <begin position="386"/>
        <end position="423"/>
    </location>
</feature>
<evidence type="ECO:0000256" key="4">
    <source>
        <dbReference type="ARBA" id="ARBA00022741"/>
    </source>
</evidence>
<organism evidence="12 13">
    <name type="scientific">Mycolicibacterium obuense</name>
    <dbReference type="NCBI Taxonomy" id="1807"/>
    <lineage>
        <taxon>Bacteria</taxon>
        <taxon>Bacillati</taxon>
        <taxon>Actinomycetota</taxon>
        <taxon>Actinomycetes</taxon>
        <taxon>Mycobacteriales</taxon>
        <taxon>Mycobacteriaceae</taxon>
        <taxon>Mycolicibacterium</taxon>
    </lineage>
</organism>
<dbReference type="GO" id="GO:0004674">
    <property type="term" value="F:protein serine/threonine kinase activity"/>
    <property type="evidence" value="ECO:0007669"/>
    <property type="project" value="UniProtKB-KW"/>
</dbReference>
<dbReference type="AlphaFoldDB" id="A0A4R5XCX9"/>
<evidence type="ECO:0000256" key="9">
    <source>
        <dbReference type="SAM" id="MobiDB-lite"/>
    </source>
</evidence>
<dbReference type="PROSITE" id="PS00108">
    <property type="entry name" value="PROTEIN_KINASE_ST"/>
    <property type="match status" value="1"/>
</dbReference>
<evidence type="ECO:0000256" key="7">
    <source>
        <dbReference type="ARBA" id="ARBA00047899"/>
    </source>
</evidence>
<gene>
    <name evidence="12" type="ORF">EUA04_02010</name>
</gene>
<evidence type="ECO:0000256" key="8">
    <source>
        <dbReference type="ARBA" id="ARBA00048679"/>
    </source>
</evidence>
<evidence type="ECO:0000256" key="5">
    <source>
        <dbReference type="ARBA" id="ARBA00022777"/>
    </source>
</evidence>
<dbReference type="Gene3D" id="1.10.510.10">
    <property type="entry name" value="Transferase(Phosphotransferase) domain 1"/>
    <property type="match status" value="1"/>
</dbReference>
<dbReference type="EMBL" id="SDLP01000001">
    <property type="protein sequence ID" value="TDL11789.1"/>
    <property type="molecule type" value="Genomic_DNA"/>
</dbReference>
<dbReference type="GO" id="GO:0080090">
    <property type="term" value="P:regulation of primary metabolic process"/>
    <property type="evidence" value="ECO:0007669"/>
    <property type="project" value="UniProtKB-ARBA"/>
</dbReference>
<evidence type="ECO:0000259" key="11">
    <source>
        <dbReference type="PROSITE" id="PS50011"/>
    </source>
</evidence>
<dbReference type="RefSeq" id="WP_133412688.1">
    <property type="nucleotide sequence ID" value="NZ_SDLP01000001.1"/>
</dbReference>
<comment type="catalytic activity">
    <reaction evidence="7">
        <text>L-threonyl-[protein] + ATP = O-phospho-L-threonyl-[protein] + ADP + H(+)</text>
        <dbReference type="Rhea" id="RHEA:46608"/>
        <dbReference type="Rhea" id="RHEA-COMP:11060"/>
        <dbReference type="Rhea" id="RHEA-COMP:11605"/>
        <dbReference type="ChEBI" id="CHEBI:15378"/>
        <dbReference type="ChEBI" id="CHEBI:30013"/>
        <dbReference type="ChEBI" id="CHEBI:30616"/>
        <dbReference type="ChEBI" id="CHEBI:61977"/>
        <dbReference type="ChEBI" id="CHEBI:456216"/>
        <dbReference type="EC" id="2.7.11.1"/>
    </reaction>
</comment>
<dbReference type="FunFam" id="3.30.200.20:FF:000035">
    <property type="entry name" value="Serine/threonine protein kinase Stk1"/>
    <property type="match status" value="1"/>
</dbReference>
<dbReference type="SMART" id="SM00220">
    <property type="entry name" value="S_TKc"/>
    <property type="match status" value="1"/>
</dbReference>
<keyword evidence="10" id="KW-1133">Transmembrane helix</keyword>
<feature type="compositionally biased region" description="Low complexity" evidence="9">
    <location>
        <begin position="386"/>
        <end position="396"/>
    </location>
</feature>
<dbReference type="InterPro" id="IPR008271">
    <property type="entry name" value="Ser/Thr_kinase_AS"/>
</dbReference>
<dbReference type="InterPro" id="IPR011009">
    <property type="entry name" value="Kinase-like_dom_sf"/>
</dbReference>
<sequence length="530" mass="55614">MPIAEGAVFAGYTIQRLLGSGGMGEVYLVQHPRLPRQEALKILPANISADPDYRQRFAREADIAASLWHPHIVAIHDRGEHDGQLWITMDYVKGTDAARLVRERYPHGMPPKDVLDVVAAIADALDYAHERFLLHRDVKPANILLSDPQKGERRIVLADFGIARGVDDSNGLTATNMTVGSVAYAAPEQLTGSFLDGRADQYSLAATAFHLLTGTVPFGNSNPAVVIGNHLSSPPPTLSKLRDDLGQMDSALATAMAKEPHHRFHTCREFAAALTARDTAHVVGGTAYAVGPNDPTQLAPRPTTAAIAATQQRVASSTPPERARGNNRTALMAVGVAVALLAVGMIAFVGAKLGQSPAASPGAALTPTLTRPAWSETVAPPRTITRTAPPVTVTQPGGPPPMAPAPPRAPAPAPRAPSAPAGDLGLGQPMSKPSCNGQGIVVLGSVTTPGHYAAGLQRLLAAHPGASYLRTDQACPSLRAATDEGNPIYAVYRPAGDTQAEVCAAVRSSGGDAYGKWLDYTTDPSFRIPC</sequence>
<dbReference type="PROSITE" id="PS50011">
    <property type="entry name" value="PROTEIN_KINASE_DOM"/>
    <property type="match status" value="1"/>
</dbReference>
<dbReference type="GO" id="GO:0005524">
    <property type="term" value="F:ATP binding"/>
    <property type="evidence" value="ECO:0007669"/>
    <property type="project" value="UniProtKB-KW"/>
</dbReference>
<keyword evidence="10" id="KW-0812">Transmembrane</keyword>
<dbReference type="Proteomes" id="UP000294952">
    <property type="component" value="Unassembled WGS sequence"/>
</dbReference>
<feature type="domain" description="Protein kinase" evidence="11">
    <location>
        <begin position="12"/>
        <end position="275"/>
    </location>
</feature>
<feature type="compositionally biased region" description="Pro residues" evidence="9">
    <location>
        <begin position="397"/>
        <end position="417"/>
    </location>
</feature>
<dbReference type="Gene3D" id="3.30.200.20">
    <property type="entry name" value="Phosphorylase Kinase, domain 1"/>
    <property type="match status" value="1"/>
</dbReference>
<reference evidence="12 13" key="1">
    <citation type="submission" date="2019-01" db="EMBL/GenBank/DDBJ databases">
        <title>High-quality-draft genome sequences of five non-tuberculosis mycobacteriaceae isolated from a nosocomial environment.</title>
        <authorList>
            <person name="Tiago I."/>
            <person name="Alarico S."/>
            <person name="Pereira S.G."/>
            <person name="Coelho C."/>
            <person name="Maranha A."/>
            <person name="Empadinhas N."/>
        </authorList>
    </citation>
    <scope>NUCLEOTIDE SEQUENCE [LARGE SCALE GENOMIC DNA]</scope>
    <source>
        <strain evidence="12 13">22DIII</strain>
    </source>
</reference>
<name>A0A4R5XCX9_9MYCO</name>